<accession>A0A371JY03</accession>
<dbReference type="PANTHER" id="PTHR34846">
    <property type="entry name" value="4-CARBOXYMUCONOLACTONE DECARBOXYLASE FAMILY PROTEIN (AFU_ORTHOLOGUE AFUA_6G11590)"/>
    <property type="match status" value="1"/>
</dbReference>
<comment type="caution">
    <text evidence="2">The sequence shown here is derived from an EMBL/GenBank/DDBJ whole genome shotgun (WGS) entry which is preliminary data.</text>
</comment>
<dbReference type="Pfam" id="PF02627">
    <property type="entry name" value="CMD"/>
    <property type="match status" value="1"/>
</dbReference>
<dbReference type="AlphaFoldDB" id="A0A371JY03"/>
<proteinExistence type="predicted"/>
<dbReference type="OrthoDB" id="9801997at2"/>
<gene>
    <name evidence="2" type="ORF">DX914_16275</name>
</gene>
<evidence type="ECO:0000313" key="2">
    <source>
        <dbReference type="EMBL" id="RDZ26543.1"/>
    </source>
</evidence>
<dbReference type="InterPro" id="IPR003779">
    <property type="entry name" value="CMD-like"/>
</dbReference>
<organism evidence="2 3">
    <name type="scientific">Lysobacter silvisoli</name>
    <dbReference type="NCBI Taxonomy" id="2293254"/>
    <lineage>
        <taxon>Bacteria</taxon>
        <taxon>Pseudomonadati</taxon>
        <taxon>Pseudomonadota</taxon>
        <taxon>Gammaproteobacteria</taxon>
        <taxon>Lysobacterales</taxon>
        <taxon>Lysobacteraceae</taxon>
        <taxon>Lysobacter</taxon>
    </lineage>
</organism>
<dbReference type="GO" id="GO:0051920">
    <property type="term" value="F:peroxiredoxin activity"/>
    <property type="evidence" value="ECO:0007669"/>
    <property type="project" value="InterPro"/>
</dbReference>
<dbReference type="Proteomes" id="UP000264492">
    <property type="component" value="Unassembled WGS sequence"/>
</dbReference>
<name>A0A371JY03_9GAMM</name>
<keyword evidence="3" id="KW-1185">Reference proteome</keyword>
<sequence>MNDTATAARPINYQREIPDVLQALGGVHRVIDDHGLERGLRHLVQLRASQLNGCDYCIKLHTREALEDGESEQRLQALAGWDACTEFSQREAAALAWTEALTRLQPGTELGSLRARLRQHFNDNEIGALTSNVAMINLWNRIQVSRH</sequence>
<dbReference type="SUPFAM" id="SSF69118">
    <property type="entry name" value="AhpD-like"/>
    <property type="match status" value="1"/>
</dbReference>
<evidence type="ECO:0000313" key="3">
    <source>
        <dbReference type="Proteomes" id="UP000264492"/>
    </source>
</evidence>
<dbReference type="InterPro" id="IPR004675">
    <property type="entry name" value="AhpD_core"/>
</dbReference>
<evidence type="ECO:0000259" key="1">
    <source>
        <dbReference type="Pfam" id="PF02627"/>
    </source>
</evidence>
<dbReference type="InterPro" id="IPR029032">
    <property type="entry name" value="AhpD-like"/>
</dbReference>
<dbReference type="NCBIfam" id="TIGR00778">
    <property type="entry name" value="ahpD_dom"/>
    <property type="match status" value="1"/>
</dbReference>
<dbReference type="EMBL" id="QTSU01000003">
    <property type="protein sequence ID" value="RDZ26543.1"/>
    <property type="molecule type" value="Genomic_DNA"/>
</dbReference>
<dbReference type="PANTHER" id="PTHR34846:SF10">
    <property type="entry name" value="CYTOPLASMIC PROTEIN"/>
    <property type="match status" value="1"/>
</dbReference>
<feature type="domain" description="Carboxymuconolactone decarboxylase-like" evidence="1">
    <location>
        <begin position="18"/>
        <end position="100"/>
    </location>
</feature>
<reference evidence="2 3" key="1">
    <citation type="submission" date="2018-08" db="EMBL/GenBank/DDBJ databases">
        <title>Lysobacter sp. zong2l5, whole genome shotgun sequence.</title>
        <authorList>
            <person name="Zhang X."/>
            <person name="Feng G."/>
            <person name="Zhu H."/>
        </authorList>
    </citation>
    <scope>NUCLEOTIDE SEQUENCE [LARGE SCALE GENOMIC DNA]</scope>
    <source>
        <strain evidence="3">zong2l5</strain>
    </source>
</reference>
<dbReference type="RefSeq" id="WP_115860676.1">
    <property type="nucleotide sequence ID" value="NZ_QTSU01000003.1"/>
</dbReference>
<dbReference type="Gene3D" id="1.20.1290.10">
    <property type="entry name" value="AhpD-like"/>
    <property type="match status" value="1"/>
</dbReference>
<protein>
    <submittedName>
        <fullName evidence="2">Carboxymuconolactone decarboxylase family protein</fullName>
    </submittedName>
</protein>